<protein>
    <submittedName>
        <fullName evidence="15">Receptor like protein 1</fullName>
    </submittedName>
</protein>
<keyword evidence="7" id="KW-0677">Repeat</keyword>
<dbReference type="SMART" id="SM00365">
    <property type="entry name" value="LRR_SD22"/>
    <property type="match status" value="7"/>
</dbReference>
<feature type="signal peptide" evidence="12">
    <location>
        <begin position="1"/>
        <end position="31"/>
    </location>
</feature>
<dbReference type="Proteomes" id="UP000245207">
    <property type="component" value="Unassembled WGS sequence"/>
</dbReference>
<keyword evidence="4" id="KW-0433">Leucine-rich repeat</keyword>
<dbReference type="FunFam" id="3.80.10.10:FF:000095">
    <property type="entry name" value="LRR receptor-like serine/threonine-protein kinase GSO1"/>
    <property type="match status" value="2"/>
</dbReference>
<keyword evidence="15" id="KW-0675">Receptor</keyword>
<keyword evidence="5 11" id="KW-0812">Transmembrane</keyword>
<keyword evidence="10" id="KW-0325">Glycoprotein</keyword>
<dbReference type="PROSITE" id="PS51450">
    <property type="entry name" value="LRR"/>
    <property type="match status" value="1"/>
</dbReference>
<feature type="domain" description="Disease resistance R13L4/SHOC-2-like LRR" evidence="14">
    <location>
        <begin position="383"/>
        <end position="525"/>
    </location>
</feature>
<gene>
    <name evidence="15" type="ORF">CTI12_AA069960</name>
</gene>
<dbReference type="PANTHER" id="PTHR48062:SF21">
    <property type="entry name" value="RECEPTOR-LIKE PROTEIN 12"/>
    <property type="match status" value="1"/>
</dbReference>
<dbReference type="AlphaFoldDB" id="A0A2U1Q6C4"/>
<feature type="chain" id="PRO_5015514650" evidence="12">
    <location>
        <begin position="32"/>
        <end position="1249"/>
    </location>
</feature>
<evidence type="ECO:0000313" key="15">
    <source>
        <dbReference type="EMBL" id="PWA93482.1"/>
    </source>
</evidence>
<comment type="similarity">
    <text evidence="2">Belongs to the RLP family.</text>
</comment>
<evidence type="ECO:0000256" key="6">
    <source>
        <dbReference type="ARBA" id="ARBA00022729"/>
    </source>
</evidence>
<name>A0A2U1Q6C4_ARTAN</name>
<evidence type="ECO:0000256" key="11">
    <source>
        <dbReference type="SAM" id="Phobius"/>
    </source>
</evidence>
<dbReference type="Pfam" id="PF00560">
    <property type="entry name" value="LRR_1"/>
    <property type="match status" value="4"/>
</dbReference>
<dbReference type="OrthoDB" id="4691307at2759"/>
<dbReference type="InterPro" id="IPR013210">
    <property type="entry name" value="LRR_N_plant-typ"/>
</dbReference>
<dbReference type="GO" id="GO:0006952">
    <property type="term" value="P:defense response"/>
    <property type="evidence" value="ECO:0007669"/>
    <property type="project" value="UniProtKB-ARBA"/>
</dbReference>
<keyword evidence="9 11" id="KW-0472">Membrane</keyword>
<comment type="caution">
    <text evidence="15">The sequence shown here is derived from an EMBL/GenBank/DDBJ whole genome shotgun (WGS) entry which is preliminary data.</text>
</comment>
<keyword evidence="8 11" id="KW-1133">Transmembrane helix</keyword>
<evidence type="ECO:0000256" key="1">
    <source>
        <dbReference type="ARBA" id="ARBA00004251"/>
    </source>
</evidence>
<keyword evidence="16" id="KW-1185">Reference proteome</keyword>
<feature type="domain" description="Leucine-rich repeat-containing N-terminal plant-type" evidence="13">
    <location>
        <begin position="32"/>
        <end position="75"/>
    </location>
</feature>
<evidence type="ECO:0000256" key="5">
    <source>
        <dbReference type="ARBA" id="ARBA00022692"/>
    </source>
</evidence>
<dbReference type="InterPro" id="IPR032675">
    <property type="entry name" value="LRR_dom_sf"/>
</dbReference>
<evidence type="ECO:0000259" key="14">
    <source>
        <dbReference type="Pfam" id="PF23598"/>
    </source>
</evidence>
<dbReference type="SMART" id="SM00369">
    <property type="entry name" value="LRR_TYP"/>
    <property type="match status" value="13"/>
</dbReference>
<dbReference type="Pfam" id="PF23598">
    <property type="entry name" value="LRR_14"/>
    <property type="match status" value="1"/>
</dbReference>
<dbReference type="Pfam" id="PF13855">
    <property type="entry name" value="LRR_8"/>
    <property type="match status" value="2"/>
</dbReference>
<dbReference type="PRINTS" id="PR00019">
    <property type="entry name" value="LEURICHRPT"/>
</dbReference>
<dbReference type="InterPro" id="IPR001611">
    <property type="entry name" value="Leu-rich_rpt"/>
</dbReference>
<dbReference type="InterPro" id="IPR055414">
    <property type="entry name" value="LRR_R13L4/SHOC2-like"/>
</dbReference>
<reference evidence="15 16" key="1">
    <citation type="journal article" date="2018" name="Mol. Plant">
        <title>The genome of Artemisia annua provides insight into the evolution of Asteraceae family and artemisinin biosynthesis.</title>
        <authorList>
            <person name="Shen Q."/>
            <person name="Zhang L."/>
            <person name="Liao Z."/>
            <person name="Wang S."/>
            <person name="Yan T."/>
            <person name="Shi P."/>
            <person name="Liu M."/>
            <person name="Fu X."/>
            <person name="Pan Q."/>
            <person name="Wang Y."/>
            <person name="Lv Z."/>
            <person name="Lu X."/>
            <person name="Zhang F."/>
            <person name="Jiang W."/>
            <person name="Ma Y."/>
            <person name="Chen M."/>
            <person name="Hao X."/>
            <person name="Li L."/>
            <person name="Tang Y."/>
            <person name="Lv G."/>
            <person name="Zhou Y."/>
            <person name="Sun X."/>
            <person name="Brodelius P.E."/>
            <person name="Rose J.K.C."/>
            <person name="Tang K."/>
        </authorList>
    </citation>
    <scope>NUCLEOTIDE SEQUENCE [LARGE SCALE GENOMIC DNA]</scope>
    <source>
        <strain evidence="16">cv. Huhao1</strain>
        <tissue evidence="15">Leaf</tissue>
    </source>
</reference>
<feature type="transmembrane region" description="Helical" evidence="11">
    <location>
        <begin position="1070"/>
        <end position="1091"/>
    </location>
</feature>
<evidence type="ECO:0000256" key="3">
    <source>
        <dbReference type="ARBA" id="ARBA00022475"/>
    </source>
</evidence>
<organism evidence="15 16">
    <name type="scientific">Artemisia annua</name>
    <name type="common">Sweet wormwood</name>
    <dbReference type="NCBI Taxonomy" id="35608"/>
    <lineage>
        <taxon>Eukaryota</taxon>
        <taxon>Viridiplantae</taxon>
        <taxon>Streptophyta</taxon>
        <taxon>Embryophyta</taxon>
        <taxon>Tracheophyta</taxon>
        <taxon>Spermatophyta</taxon>
        <taxon>Magnoliopsida</taxon>
        <taxon>eudicotyledons</taxon>
        <taxon>Gunneridae</taxon>
        <taxon>Pentapetalae</taxon>
        <taxon>asterids</taxon>
        <taxon>campanulids</taxon>
        <taxon>Asterales</taxon>
        <taxon>Asteraceae</taxon>
        <taxon>Asteroideae</taxon>
        <taxon>Anthemideae</taxon>
        <taxon>Artemisiinae</taxon>
        <taxon>Artemisia</taxon>
    </lineage>
</organism>
<dbReference type="InterPro" id="IPR003591">
    <property type="entry name" value="Leu-rich_rpt_typical-subtyp"/>
</dbReference>
<comment type="subcellular location">
    <subcellularLocation>
        <location evidence="1">Cell membrane</location>
        <topology evidence="1">Single-pass type I membrane protein</topology>
    </subcellularLocation>
</comment>
<evidence type="ECO:0000256" key="8">
    <source>
        <dbReference type="ARBA" id="ARBA00022989"/>
    </source>
</evidence>
<evidence type="ECO:0000256" key="7">
    <source>
        <dbReference type="ARBA" id="ARBA00022737"/>
    </source>
</evidence>
<dbReference type="Gene3D" id="3.80.10.10">
    <property type="entry name" value="Ribonuclease Inhibitor"/>
    <property type="match status" value="5"/>
</dbReference>
<feature type="transmembrane region" description="Helical" evidence="11">
    <location>
        <begin position="1153"/>
        <end position="1175"/>
    </location>
</feature>
<dbReference type="InterPro" id="IPR051502">
    <property type="entry name" value="RLP_Defense_Trigger"/>
</dbReference>
<dbReference type="GO" id="GO:0051707">
    <property type="term" value="P:response to other organism"/>
    <property type="evidence" value="ECO:0007669"/>
    <property type="project" value="UniProtKB-ARBA"/>
</dbReference>
<dbReference type="GO" id="GO:0005886">
    <property type="term" value="C:plasma membrane"/>
    <property type="evidence" value="ECO:0007669"/>
    <property type="project" value="UniProtKB-SubCell"/>
</dbReference>
<evidence type="ECO:0000256" key="2">
    <source>
        <dbReference type="ARBA" id="ARBA00009592"/>
    </source>
</evidence>
<dbReference type="FunFam" id="3.80.10.10:FF:000213">
    <property type="entry name" value="Tyrosine-sulfated glycopeptide receptor 1"/>
    <property type="match status" value="1"/>
</dbReference>
<sequence length="1249" mass="140208">MKHKSWLSWLLIMTMTMTTIFLVRQAQGVCADDERRTLLEIKASLMNSYDSAVDNVLPTWVDHGECCNWERVQCNTTTGRVTMILLGNLNDDTRYIADPEVYWPLNVSLFSHFKELRSLNLSWNYLDHELLNTGLVRLSSLKKLEILDLSSNFAIDNDILPSLTTLTSLRVLNLAFTSLEGHFPTNEFAALENLEMLDLTDCHFSGIFEMQGSKKAFILNKLETLNLKHNDFNESIVSSLKILPSLKNLDLSKNRLSGPFPPHDLAFLTNLEMLDLSGNSRLSGTSNIQELSHLKALKTLDMGDCRLNSLVFNGTMSGLLHLNLDWNIFRNDTLKFLVAFPSLEFLSLGHSHLNRSALVQEVPNMRNLEVLLLGNNNLRGKLAMKALASFPNLKILDLSSNNLIGSIPSEISSLSSLRVLYLAENNLYGSLPEYGLCELKNLQELDLSGNNFKGNLPECFNNLLSLKVFEISFNNFSGLIPPSLIANLTSLEYLNFGHNKFEGSLSFSSFANLRNLVVVEFKSDNDKFEVETEGPFGWIPVFQLQVLVLSNCNVNRPKGSVFPGFLLHQKKLQAVDLSHNSLEGDLPVSWLVENNTMLEVLYLRNNSFGGSIRMPLYRNFQLLELEISSNHIMGAIPQDIGKLLAGISYLNLSHNALSGSIPSSFANLGGINILDLAYNNLSGEVPQELFKESAISVLKLSHNSLQGKVLSGNFSLYFFNMLLLNNNNFTGEISKNKSFDISVLDISNNFFSGILPNGKIPKFLGELYSLRILILRKNNFSGSVPKQLCQLTSASLIDLSGNSLSGSIPQCLKNIAAPYYLGDYIQTNSINSYPWYSSFEYSGAQKTWRSLTDDNPLFETPDEVQFTTKSMSRSYKGHILDFLSGLDLSSNNLTGEIPPELGYLTQILALNLSHNQLMGSIPEKLSNLTNIESLDLSSNNLSGKIPPQLTNLAYLSYFNVSYNNLSGKLPEMKRQFGTFTAASYVGNPLLCGPPLEKKCSNTSPVNIPQGAVPSAKEDEKWYDIDTIWFFGSLSATWVVCLLGFAAVLYTNPGWRRWWLFVIEENMYTCYYFLIDLVGALMAYYEFQIAAIRGKLPEMKRQFGTFTEASYVGNPLLCGPPLEKKCSNTSPVNIPQGAVPSAKEDEKWYDIDTIWFFGSLSATWVVCLLGFAAGLYTNPGWRRWWLFVIEENMYTCYYFLIDLLYAQVELNRTFYTALYQDYFPKLCDILKAVQLVVLSEGPQANKRSML</sequence>
<keyword evidence="3" id="KW-1003">Cell membrane</keyword>
<feature type="transmembrane region" description="Helical" evidence="11">
    <location>
        <begin position="1027"/>
        <end position="1049"/>
    </location>
</feature>
<evidence type="ECO:0000256" key="10">
    <source>
        <dbReference type="ARBA" id="ARBA00023180"/>
    </source>
</evidence>
<dbReference type="STRING" id="35608.A0A2U1Q6C4"/>
<proteinExistence type="inferred from homology"/>
<evidence type="ECO:0000256" key="12">
    <source>
        <dbReference type="SAM" id="SignalP"/>
    </source>
</evidence>
<evidence type="ECO:0000256" key="9">
    <source>
        <dbReference type="ARBA" id="ARBA00023136"/>
    </source>
</evidence>
<evidence type="ECO:0000259" key="13">
    <source>
        <dbReference type="Pfam" id="PF08263"/>
    </source>
</evidence>
<accession>A0A2U1Q6C4</accession>
<dbReference type="SUPFAM" id="SSF52058">
    <property type="entry name" value="L domain-like"/>
    <property type="match status" value="2"/>
</dbReference>
<dbReference type="PANTHER" id="PTHR48062">
    <property type="entry name" value="RECEPTOR-LIKE PROTEIN 14"/>
    <property type="match status" value="1"/>
</dbReference>
<evidence type="ECO:0000256" key="4">
    <source>
        <dbReference type="ARBA" id="ARBA00022614"/>
    </source>
</evidence>
<keyword evidence="6 12" id="KW-0732">Signal</keyword>
<dbReference type="SUPFAM" id="SSF52047">
    <property type="entry name" value="RNI-like"/>
    <property type="match status" value="1"/>
</dbReference>
<dbReference type="EMBL" id="PKPP01000380">
    <property type="protein sequence ID" value="PWA93482.1"/>
    <property type="molecule type" value="Genomic_DNA"/>
</dbReference>
<dbReference type="Pfam" id="PF08263">
    <property type="entry name" value="LRRNT_2"/>
    <property type="match status" value="1"/>
</dbReference>
<evidence type="ECO:0000313" key="16">
    <source>
        <dbReference type="Proteomes" id="UP000245207"/>
    </source>
</evidence>